<dbReference type="STRING" id="1890683.A0A427YU08"/>
<organism evidence="4 5">
    <name type="scientific">Saitozyma podzolica</name>
    <dbReference type="NCBI Taxonomy" id="1890683"/>
    <lineage>
        <taxon>Eukaryota</taxon>
        <taxon>Fungi</taxon>
        <taxon>Dikarya</taxon>
        <taxon>Basidiomycota</taxon>
        <taxon>Agaricomycotina</taxon>
        <taxon>Tremellomycetes</taxon>
        <taxon>Tremellales</taxon>
        <taxon>Trimorphomycetaceae</taxon>
        <taxon>Saitozyma</taxon>
    </lineage>
</organism>
<sequence>MPSAAANLGFQCLDRRFVTPALSGVFEERLRGARVRTRSAAAMEVWDEIGAEGLMGEMQEMQGVQMDSLALVLHLEFMTLLRAATGPSGPTPNVPEEPVMDNLRFRSRVLWLVHTDDHKGAVTLLLERLRVMQSSEDLKIVARTSTPALEEPPRKKRRRGGATCVPQPCHGTDSGSIGKCSCPGSEEEVLEDIITAQTPAKCKSKGDCGRAEGSIPQSASGARDPRKRSHRTPTAITTAATATIPTATTAKTRNRTRGLVAPTSTISAELAGNQGAMPVHRPVVRQYKSDWTCKTASVSICNSLRFDHPPEVLTRDKNVSGKVARKLPRKVEKATVDWSPKLLGIPSRTFARVLRILIDMPPRKTPTLLPTAKRPPPTRRPPVWAESRPELCEALPYYRAFQSGLYMFGRVAFGYLLEAFGAPRDIWAHNGRVVISHGGGQCVRATDAAGNPIVCLQADQSPSDARVDTLLQAAKHRTPIVLIAGAGYDLLPWNLDCAYAVLGCQGTPWWEDETPEPISPLGKASRESSPLTPPSPTSPQSSPEGSELPQDPRFAICTLLDPTPDEGVSTPGTPPHSTRRAKSESSEDLQDSRLAIFTLLNPRSSHAFPTPSATPPEKPRVLSNPLEQSTPPDVGPSRDLQLRLWESPDTLETPEEPEDPDEIRPEPERRYLTCSAKTIPTQGDFRPLQFWMLSTALGLIPVPPGFNLTYNPDFLRPAKTPEASNAVPYSVIPPLPAHDPDRIQDAGGRDLWKGERSRKPQDRAGVHGQRGGRRGVGYLCLDETTLKPRRHSDELLPSERVSSADPIFDQYQREAAGTQVPLFQRRAIKANTGERSEVHAGADCITLRARVKGQLLAQHFAVNSGASYKYIVETLSLSFENSPSCVMEALTLITDRAQAVLGERVAFNEVLSVLYREGQKMSWHDDGEEGLGPVVASLSLGSSATMSWRPKTRRFEPNAPFLLGHEEAIKQRPTIPATALSITLSHGDIVIMQGREMQRRYDHRVIPHGFRVAATARVIGDHHDATTVTGRGKARADADTIAEARSVGGGG</sequence>
<evidence type="ECO:0000256" key="1">
    <source>
        <dbReference type="PIRSR" id="PIRSR632852-1"/>
    </source>
</evidence>
<dbReference type="PROSITE" id="PS51471">
    <property type="entry name" value="FE2OG_OXY"/>
    <property type="match status" value="1"/>
</dbReference>
<feature type="compositionally biased region" description="Basic and acidic residues" evidence="2">
    <location>
        <begin position="748"/>
        <end position="765"/>
    </location>
</feature>
<name>A0A427YU08_9TREE</name>
<feature type="region of interest" description="Disordered" evidence="2">
    <location>
        <begin position="205"/>
        <end position="235"/>
    </location>
</feature>
<feature type="compositionally biased region" description="Acidic residues" evidence="2">
    <location>
        <begin position="652"/>
        <end position="661"/>
    </location>
</feature>
<feature type="region of interest" description="Disordered" evidence="2">
    <location>
        <begin position="513"/>
        <end position="589"/>
    </location>
</feature>
<dbReference type="Pfam" id="PF13532">
    <property type="entry name" value="2OG-FeII_Oxy_2"/>
    <property type="match status" value="1"/>
</dbReference>
<dbReference type="AlphaFoldDB" id="A0A427YU08"/>
<dbReference type="GO" id="GO:0035516">
    <property type="term" value="F:broad specificity oxidative DNA demethylase activity"/>
    <property type="evidence" value="ECO:0007669"/>
    <property type="project" value="TreeGrafter"/>
</dbReference>
<evidence type="ECO:0000259" key="3">
    <source>
        <dbReference type="PROSITE" id="PS51471"/>
    </source>
</evidence>
<dbReference type="GO" id="GO:0051747">
    <property type="term" value="F:cytosine C-5 DNA demethylase activity"/>
    <property type="evidence" value="ECO:0007669"/>
    <property type="project" value="TreeGrafter"/>
</dbReference>
<comment type="caution">
    <text evidence="4">The sequence shown here is derived from an EMBL/GenBank/DDBJ whole genome shotgun (WGS) entry which is preliminary data.</text>
</comment>
<dbReference type="Gene3D" id="2.60.120.590">
    <property type="entry name" value="Alpha-ketoglutarate-dependent dioxygenase AlkB-like"/>
    <property type="match status" value="1"/>
</dbReference>
<dbReference type="InterPro" id="IPR032852">
    <property type="entry name" value="ALKBH2"/>
</dbReference>
<dbReference type="OrthoDB" id="2163491at2759"/>
<evidence type="ECO:0000313" key="5">
    <source>
        <dbReference type="Proteomes" id="UP000279259"/>
    </source>
</evidence>
<feature type="domain" description="Fe2OG dioxygenase" evidence="3">
    <location>
        <begin position="906"/>
        <end position="1020"/>
    </location>
</feature>
<dbReference type="GO" id="GO:0006307">
    <property type="term" value="P:DNA alkylation repair"/>
    <property type="evidence" value="ECO:0007669"/>
    <property type="project" value="TreeGrafter"/>
</dbReference>
<dbReference type="EMBL" id="RSCD01000002">
    <property type="protein sequence ID" value="RSH94526.1"/>
    <property type="molecule type" value="Genomic_DNA"/>
</dbReference>
<evidence type="ECO:0000256" key="2">
    <source>
        <dbReference type="SAM" id="MobiDB-lite"/>
    </source>
</evidence>
<dbReference type="PANTHER" id="PTHR31573">
    <property type="entry name" value="ALPHA-KETOGLUTARATE-DEPENDENT DIOXYGENASE ALKB HOMOLOG 2"/>
    <property type="match status" value="1"/>
</dbReference>
<feature type="region of interest" description="Disordered" evidence="2">
    <location>
        <begin position="748"/>
        <end position="771"/>
    </location>
</feature>
<feature type="binding site" evidence="1">
    <location>
        <position position="924"/>
    </location>
    <ligand>
        <name>2-oxoglutarate</name>
        <dbReference type="ChEBI" id="CHEBI:16810"/>
    </ligand>
</feature>
<evidence type="ECO:0000313" key="4">
    <source>
        <dbReference type="EMBL" id="RSH94526.1"/>
    </source>
</evidence>
<proteinExistence type="predicted"/>
<feature type="region of interest" description="Disordered" evidence="2">
    <location>
        <begin position="602"/>
        <end position="669"/>
    </location>
</feature>
<feature type="binding site" evidence="1">
    <location>
        <position position="915"/>
    </location>
    <ligand>
        <name>2-oxoglutarate</name>
        <dbReference type="ChEBI" id="CHEBI:16810"/>
    </ligand>
</feature>
<protein>
    <recommendedName>
        <fullName evidence="3">Fe2OG dioxygenase domain-containing protein</fullName>
    </recommendedName>
</protein>
<dbReference type="InterPro" id="IPR037151">
    <property type="entry name" value="AlkB-like_sf"/>
</dbReference>
<feature type="region of interest" description="Disordered" evidence="2">
    <location>
        <begin position="365"/>
        <end position="384"/>
    </location>
</feature>
<dbReference type="GO" id="GO:0008198">
    <property type="term" value="F:ferrous iron binding"/>
    <property type="evidence" value="ECO:0007669"/>
    <property type="project" value="TreeGrafter"/>
</dbReference>
<keyword evidence="5" id="KW-1185">Reference proteome</keyword>
<dbReference type="PANTHER" id="PTHR31573:SF4">
    <property type="entry name" value="FE2OG DIOXYGENASE DOMAIN-CONTAINING PROTEIN"/>
    <property type="match status" value="1"/>
</dbReference>
<gene>
    <name evidence="4" type="ORF">EHS25_004330</name>
</gene>
<dbReference type="InterPro" id="IPR027450">
    <property type="entry name" value="AlkB-like"/>
</dbReference>
<accession>A0A427YU08</accession>
<dbReference type="SUPFAM" id="SSF51197">
    <property type="entry name" value="Clavaminate synthase-like"/>
    <property type="match status" value="1"/>
</dbReference>
<dbReference type="InterPro" id="IPR005123">
    <property type="entry name" value="Oxoglu/Fe-dep_dioxygenase_dom"/>
</dbReference>
<reference evidence="4 5" key="1">
    <citation type="submission" date="2018-11" db="EMBL/GenBank/DDBJ databases">
        <title>Genome sequence of Saitozyma podzolica DSM 27192.</title>
        <authorList>
            <person name="Aliyu H."/>
            <person name="Gorte O."/>
            <person name="Ochsenreither K."/>
        </authorList>
    </citation>
    <scope>NUCLEOTIDE SEQUENCE [LARGE SCALE GENOMIC DNA]</scope>
    <source>
        <strain evidence="4 5">DSM 27192</strain>
    </source>
</reference>
<dbReference type="Proteomes" id="UP000279259">
    <property type="component" value="Unassembled WGS sequence"/>
</dbReference>
<feature type="binding site" evidence="1">
    <location>
        <position position="1003"/>
    </location>
    <ligand>
        <name>2-oxoglutarate</name>
        <dbReference type="ChEBI" id="CHEBI:16810"/>
    </ligand>
</feature>